<dbReference type="FunFam" id="3.30.200.20:FF:000097">
    <property type="entry name" value="Probable serine/threonine-protein kinase nek1"/>
    <property type="match status" value="1"/>
</dbReference>
<dbReference type="SUPFAM" id="SSF56112">
    <property type="entry name" value="Protein kinase-like (PK-like)"/>
    <property type="match status" value="1"/>
</dbReference>
<evidence type="ECO:0000256" key="7">
    <source>
        <dbReference type="ARBA" id="ARBA00022840"/>
    </source>
</evidence>
<dbReference type="EMBL" id="CAJZBQ010000027">
    <property type="protein sequence ID" value="CAG9320707.1"/>
    <property type="molecule type" value="Genomic_DNA"/>
</dbReference>
<keyword evidence="7 10" id="KW-0067">ATP-binding</keyword>
<evidence type="ECO:0000256" key="9">
    <source>
        <dbReference type="ARBA" id="ARBA00048679"/>
    </source>
</evidence>
<dbReference type="Pfam" id="PF00069">
    <property type="entry name" value="Pkinase"/>
    <property type="match status" value="1"/>
</dbReference>
<dbReference type="InterPro" id="IPR051131">
    <property type="entry name" value="NEK_Ser/Thr_kinase_NIMA"/>
</dbReference>
<dbReference type="PANTHER" id="PTHR44899:SF6">
    <property type="entry name" value="SERINE_THREONINE PROTEIN KINASE"/>
    <property type="match status" value="1"/>
</dbReference>
<proteinExistence type="inferred from homology"/>
<dbReference type="SMART" id="SM00220">
    <property type="entry name" value="S_TKc"/>
    <property type="match status" value="1"/>
</dbReference>
<dbReference type="Gene3D" id="3.30.200.20">
    <property type="entry name" value="Phosphorylase Kinase, domain 1"/>
    <property type="match status" value="1"/>
</dbReference>
<name>A0AAU9IY88_9CILI</name>
<reference evidence="13" key="1">
    <citation type="submission" date="2021-09" db="EMBL/GenBank/DDBJ databases">
        <authorList>
            <consortium name="AG Swart"/>
            <person name="Singh M."/>
            <person name="Singh A."/>
            <person name="Seah K."/>
            <person name="Emmerich C."/>
        </authorList>
    </citation>
    <scope>NUCLEOTIDE SEQUENCE</scope>
    <source>
        <strain evidence="13">ATCC30299</strain>
    </source>
</reference>
<evidence type="ECO:0000256" key="2">
    <source>
        <dbReference type="ARBA" id="ARBA00012513"/>
    </source>
</evidence>
<organism evidence="13 14">
    <name type="scientific">Blepharisma stoltei</name>
    <dbReference type="NCBI Taxonomy" id="1481888"/>
    <lineage>
        <taxon>Eukaryota</taxon>
        <taxon>Sar</taxon>
        <taxon>Alveolata</taxon>
        <taxon>Ciliophora</taxon>
        <taxon>Postciliodesmatophora</taxon>
        <taxon>Heterotrichea</taxon>
        <taxon>Heterotrichida</taxon>
        <taxon>Blepharismidae</taxon>
        <taxon>Blepharisma</taxon>
    </lineage>
</organism>
<accession>A0AAU9IY88</accession>
<dbReference type="InterPro" id="IPR017441">
    <property type="entry name" value="Protein_kinase_ATP_BS"/>
</dbReference>
<evidence type="ECO:0000256" key="3">
    <source>
        <dbReference type="ARBA" id="ARBA00022527"/>
    </source>
</evidence>
<keyword evidence="14" id="KW-1185">Reference proteome</keyword>
<feature type="region of interest" description="Disordered" evidence="11">
    <location>
        <begin position="418"/>
        <end position="453"/>
    </location>
</feature>
<comment type="similarity">
    <text evidence="1">Belongs to the protein kinase superfamily. NEK Ser/Thr protein kinase family. NIMA subfamily.</text>
</comment>
<dbReference type="Proteomes" id="UP001162131">
    <property type="component" value="Unassembled WGS sequence"/>
</dbReference>
<feature type="region of interest" description="Disordered" evidence="11">
    <location>
        <begin position="300"/>
        <end position="396"/>
    </location>
</feature>
<evidence type="ECO:0000313" key="13">
    <source>
        <dbReference type="EMBL" id="CAG9320707.1"/>
    </source>
</evidence>
<dbReference type="Gene3D" id="1.10.510.10">
    <property type="entry name" value="Transferase(Phosphotransferase) domain 1"/>
    <property type="match status" value="1"/>
</dbReference>
<dbReference type="PANTHER" id="PTHR44899">
    <property type="entry name" value="CAMK FAMILY PROTEIN KINASE"/>
    <property type="match status" value="1"/>
</dbReference>
<keyword evidence="3" id="KW-0723">Serine/threonine-protein kinase</keyword>
<dbReference type="PROSITE" id="PS00108">
    <property type="entry name" value="PROTEIN_KINASE_ST"/>
    <property type="match status" value="1"/>
</dbReference>
<comment type="catalytic activity">
    <reaction evidence="8">
        <text>L-threonyl-[protein] + ATP = O-phospho-L-threonyl-[protein] + ADP + H(+)</text>
        <dbReference type="Rhea" id="RHEA:46608"/>
        <dbReference type="Rhea" id="RHEA-COMP:11060"/>
        <dbReference type="Rhea" id="RHEA-COMP:11605"/>
        <dbReference type="ChEBI" id="CHEBI:15378"/>
        <dbReference type="ChEBI" id="CHEBI:30013"/>
        <dbReference type="ChEBI" id="CHEBI:30616"/>
        <dbReference type="ChEBI" id="CHEBI:61977"/>
        <dbReference type="ChEBI" id="CHEBI:456216"/>
        <dbReference type="EC" id="2.7.11.1"/>
    </reaction>
</comment>
<evidence type="ECO:0000313" key="14">
    <source>
        <dbReference type="Proteomes" id="UP001162131"/>
    </source>
</evidence>
<dbReference type="GO" id="GO:0004674">
    <property type="term" value="F:protein serine/threonine kinase activity"/>
    <property type="evidence" value="ECO:0007669"/>
    <property type="project" value="UniProtKB-KW"/>
</dbReference>
<evidence type="ECO:0000256" key="11">
    <source>
        <dbReference type="SAM" id="MobiDB-lite"/>
    </source>
</evidence>
<evidence type="ECO:0000256" key="5">
    <source>
        <dbReference type="ARBA" id="ARBA00022741"/>
    </source>
</evidence>
<feature type="region of interest" description="Disordered" evidence="11">
    <location>
        <begin position="490"/>
        <end position="517"/>
    </location>
</feature>
<gene>
    <name evidence="13" type="ORF">BSTOLATCC_MIC27290</name>
</gene>
<evidence type="ECO:0000256" key="1">
    <source>
        <dbReference type="ARBA" id="ARBA00010886"/>
    </source>
</evidence>
<sequence length="517" mass="58351">MSLEDFETITKLGEGAFSNVYKVRRKSDNKVYALKKVKLISLNKKEKDNAVNEIRIMASFAHPNIVAYKEAFIDEPSNTLCIVMELAEDGDLLKKINEKKKARSHFSEAELWDALIQITRGLKALHDSKILHRDLKCANVFLNKEGVLKLGDLNVSKVSKMGIAHTQTGTPYYASPEIWKNQPYNSSSDIWSLGCVMYEMAALSPPFTANDMQGLYKKVIKGIYPNIPQSYSVDLSNIIKAMLHVSPESRPNCDQILDNPAVVRRTRQKEIEDGSGDLLGTIAFVPNFKYLKAKLPKSKYENRERGLSANSSRNSEQSPHSFDVENQPRNISSARNEIPRVKKDDLVLPKLPPISEHKDYPPSSRRNLLPPKQSSPKHSPEHQGIVINRNSPMQRISSKPEIIHRIQSRQNIENSLAEVNVSRPENKPSIVNRKNENLMPSPPACPRPPRPRNLNRIASLILGSPKSEIPKSEAPAFPSPMANRIEYLKQNDNPIFSPPPQPVNSRINRPAKPHWWG</sequence>
<dbReference type="EC" id="2.7.11.1" evidence="2"/>
<protein>
    <recommendedName>
        <fullName evidence="2">non-specific serine/threonine protein kinase</fullName>
        <ecNumber evidence="2">2.7.11.1</ecNumber>
    </recommendedName>
</protein>
<evidence type="ECO:0000259" key="12">
    <source>
        <dbReference type="PROSITE" id="PS50011"/>
    </source>
</evidence>
<evidence type="ECO:0000256" key="4">
    <source>
        <dbReference type="ARBA" id="ARBA00022679"/>
    </source>
</evidence>
<dbReference type="InterPro" id="IPR000719">
    <property type="entry name" value="Prot_kinase_dom"/>
</dbReference>
<dbReference type="InterPro" id="IPR008271">
    <property type="entry name" value="Ser/Thr_kinase_AS"/>
</dbReference>
<feature type="compositionally biased region" description="Basic and acidic residues" evidence="11">
    <location>
        <begin position="337"/>
        <end position="347"/>
    </location>
</feature>
<feature type="binding site" evidence="10">
    <location>
        <position position="35"/>
    </location>
    <ligand>
        <name>ATP</name>
        <dbReference type="ChEBI" id="CHEBI:30616"/>
    </ligand>
</feature>
<comment type="caution">
    <text evidence="13">The sequence shown here is derived from an EMBL/GenBank/DDBJ whole genome shotgun (WGS) entry which is preliminary data.</text>
</comment>
<evidence type="ECO:0000256" key="10">
    <source>
        <dbReference type="PROSITE-ProRule" id="PRU10141"/>
    </source>
</evidence>
<comment type="catalytic activity">
    <reaction evidence="9">
        <text>L-seryl-[protein] + ATP = O-phospho-L-seryl-[protein] + ADP + H(+)</text>
        <dbReference type="Rhea" id="RHEA:17989"/>
        <dbReference type="Rhea" id="RHEA-COMP:9863"/>
        <dbReference type="Rhea" id="RHEA-COMP:11604"/>
        <dbReference type="ChEBI" id="CHEBI:15378"/>
        <dbReference type="ChEBI" id="CHEBI:29999"/>
        <dbReference type="ChEBI" id="CHEBI:30616"/>
        <dbReference type="ChEBI" id="CHEBI:83421"/>
        <dbReference type="ChEBI" id="CHEBI:456216"/>
        <dbReference type="EC" id="2.7.11.1"/>
    </reaction>
</comment>
<feature type="domain" description="Protein kinase" evidence="12">
    <location>
        <begin position="6"/>
        <end position="262"/>
    </location>
</feature>
<keyword evidence="5 10" id="KW-0547">Nucleotide-binding</keyword>
<dbReference type="AlphaFoldDB" id="A0AAU9IY88"/>
<dbReference type="InterPro" id="IPR011009">
    <property type="entry name" value="Kinase-like_dom_sf"/>
</dbReference>
<dbReference type="PROSITE" id="PS00107">
    <property type="entry name" value="PROTEIN_KINASE_ATP"/>
    <property type="match status" value="1"/>
</dbReference>
<keyword evidence="6" id="KW-0418">Kinase</keyword>
<evidence type="ECO:0000256" key="6">
    <source>
        <dbReference type="ARBA" id="ARBA00022777"/>
    </source>
</evidence>
<feature type="compositionally biased region" description="Polar residues" evidence="11">
    <location>
        <begin position="308"/>
        <end position="320"/>
    </location>
</feature>
<dbReference type="GO" id="GO:0005524">
    <property type="term" value="F:ATP binding"/>
    <property type="evidence" value="ECO:0007669"/>
    <property type="project" value="UniProtKB-UniRule"/>
</dbReference>
<dbReference type="PROSITE" id="PS50011">
    <property type="entry name" value="PROTEIN_KINASE_DOM"/>
    <property type="match status" value="1"/>
</dbReference>
<keyword evidence="4" id="KW-0808">Transferase</keyword>
<evidence type="ECO:0000256" key="8">
    <source>
        <dbReference type="ARBA" id="ARBA00047899"/>
    </source>
</evidence>